<dbReference type="PROSITE" id="PS50035">
    <property type="entry name" value="PLD"/>
    <property type="match status" value="1"/>
</dbReference>
<dbReference type="GO" id="GO:0003677">
    <property type="term" value="F:DNA binding"/>
    <property type="evidence" value="ECO:0007669"/>
    <property type="project" value="InterPro"/>
</dbReference>
<dbReference type="GO" id="GO:0005524">
    <property type="term" value="F:ATP binding"/>
    <property type="evidence" value="ECO:0007669"/>
    <property type="project" value="InterPro"/>
</dbReference>
<dbReference type="AlphaFoldDB" id="A0A6H0KNW6"/>
<dbReference type="PANTHER" id="PTHR47396">
    <property type="entry name" value="TYPE I RESTRICTION ENZYME ECOKI R PROTEIN"/>
    <property type="match status" value="1"/>
</dbReference>
<sequence>MKLGIYEQIINQLFEKKISSIDQTRFYIGERTIEKNEVVKLLSLYLSGIFEQMLMNVVDTATDIEANEEATKTQALKKSIDLTNAIIGKLVKDFHLESGNLVSAQAKILTAVIDKTQSDYPNLSKRLEEIIPIKGFINGELFTGKGVKLYTELQKEICSANEIHLMVSFIKKRGLALLLPQLKEFTNRGGLLKIITTTYMKATDFEAIKQLAALKNTEIKITYDETSERLHAKAYVFLRETGFNTAYIGSSNMSEQALDTGAEWNVKVTQMEQPRMMKTIIGAFDASWWAEGYETFVNGEDDIRLKAALDENSDNEIDFNILQLIRPFDYQQEILESLQMERKVRGHWRNLVIAATGTGKTVMAASDYKIFANSHERARLLFVAHREEILRQSLRTFQQVLCDYNFGEKWYGGKEPANYEHVFASKDTLNNRLNDLHLPEDYYDYIVIDEVHHVAAGSYRKIIDYFKPKILLGLTATPERMDGYDITQDFDGTISAEIRLDDALNKGLLAPFHYYGITDSVDYSEVTWNRGQYVASELSRIYTYNDARTGVILRSLETYLTKSNISNVRALCFCVDQEHAKYMEAKFTLCGLKADVLTSENAQMRAILYRKLRNKEINYLFVVDMFNEGVDIPEVDTILFLRPTESLTVFIQQFGRGLRKAEKKTHVDIFDYVGNCRTEFNYTDRMRAIIGRTSMSVEEEMERNCPHLPLGCKITLELKAKEYIIRNIKGAIKRFTTQHIISLVQNFERHHSVPLTLTNFVRIYQIPLNKLYRDRTWNQLLYETGIEHQQSRFNTELRRAVLRKWLATDSYSYLSFIKDLVQKDFKIKVDMLTPVDQKRLLMFYYDLFENAGYFDNLQKMVDEFAADHYFCIELKEIIILLLQRNKAYEKSDNSMLPNFPLKLHGVYTKAQIQVAIGTSTIERKSPSREGVERNKELKLEAMFVDIIKNREEGSTTDYDDKALSPYLFQWDTQNRVKPESNEGKAYINQTQTMLLFVREQKNFMEDKSRTMGYVYLGRVTLKKWEYKNLGTRKQMQIVWNMIEPIPGCVMHFARMKEII</sequence>
<dbReference type="KEGG" id="bfc:BacF7301_13360"/>
<keyword evidence="5" id="KW-1185">Reference proteome</keyword>
<dbReference type="InterPro" id="IPR006935">
    <property type="entry name" value="Helicase/UvrB_N"/>
</dbReference>
<dbReference type="GO" id="GO:0016787">
    <property type="term" value="F:hydrolase activity"/>
    <property type="evidence" value="ECO:0007669"/>
    <property type="project" value="InterPro"/>
</dbReference>
<dbReference type="SMART" id="SM00490">
    <property type="entry name" value="HELICc"/>
    <property type="match status" value="1"/>
</dbReference>
<evidence type="ECO:0000259" key="3">
    <source>
        <dbReference type="PROSITE" id="PS51194"/>
    </source>
</evidence>
<dbReference type="SUPFAM" id="SSF56024">
    <property type="entry name" value="Phospholipase D/nuclease"/>
    <property type="match status" value="1"/>
</dbReference>
<dbReference type="Proteomes" id="UP000501780">
    <property type="component" value="Chromosome"/>
</dbReference>
<evidence type="ECO:0000259" key="1">
    <source>
        <dbReference type="PROSITE" id="PS50035"/>
    </source>
</evidence>
<feature type="domain" description="Helicase ATP-binding" evidence="2">
    <location>
        <begin position="341"/>
        <end position="478"/>
    </location>
</feature>
<dbReference type="InterPro" id="IPR025202">
    <property type="entry name" value="PLD-like_dom"/>
</dbReference>
<dbReference type="GO" id="GO:0005829">
    <property type="term" value="C:cytosol"/>
    <property type="evidence" value="ECO:0007669"/>
    <property type="project" value="TreeGrafter"/>
</dbReference>
<dbReference type="Pfam" id="PF04851">
    <property type="entry name" value="ResIII"/>
    <property type="match status" value="1"/>
</dbReference>
<reference evidence="4 5" key="1">
    <citation type="submission" date="2020-03" db="EMBL/GenBank/DDBJ databases">
        <title>Genomic analysis of Bacteroides faecium CBA7301.</title>
        <authorList>
            <person name="Kim J."/>
            <person name="Roh S.W."/>
        </authorList>
    </citation>
    <scope>NUCLEOTIDE SEQUENCE [LARGE SCALE GENOMIC DNA]</scope>
    <source>
        <strain evidence="4 5">CBA7301</strain>
    </source>
</reference>
<dbReference type="PROSITE" id="PS51192">
    <property type="entry name" value="HELICASE_ATP_BIND_1"/>
    <property type="match status" value="1"/>
</dbReference>
<dbReference type="CDD" id="cd18032">
    <property type="entry name" value="DEXHc_RE_I_III_res"/>
    <property type="match status" value="1"/>
</dbReference>
<feature type="domain" description="PLD phosphodiesterase" evidence="1">
    <location>
        <begin position="226"/>
        <end position="257"/>
    </location>
</feature>
<dbReference type="InterPro" id="IPR021835">
    <property type="entry name" value="DUF3427"/>
</dbReference>
<evidence type="ECO:0000313" key="4">
    <source>
        <dbReference type="EMBL" id="QIU95070.1"/>
    </source>
</evidence>
<dbReference type="Pfam" id="PF13091">
    <property type="entry name" value="PLDc_2"/>
    <property type="match status" value="1"/>
</dbReference>
<evidence type="ECO:0000313" key="5">
    <source>
        <dbReference type="Proteomes" id="UP000501780"/>
    </source>
</evidence>
<dbReference type="CDD" id="cd18799">
    <property type="entry name" value="SF2_C_EcoAI-like"/>
    <property type="match status" value="1"/>
</dbReference>
<dbReference type="InterPro" id="IPR001650">
    <property type="entry name" value="Helicase_C-like"/>
</dbReference>
<dbReference type="GO" id="GO:0006793">
    <property type="term" value="P:phosphorus metabolic process"/>
    <property type="evidence" value="ECO:0007669"/>
    <property type="project" value="UniProtKB-ARBA"/>
</dbReference>
<organism evidence="4 5">
    <name type="scientific">Bacteroides faecium</name>
    <dbReference type="NCBI Taxonomy" id="2715212"/>
    <lineage>
        <taxon>Bacteria</taxon>
        <taxon>Pseudomonadati</taxon>
        <taxon>Bacteroidota</taxon>
        <taxon>Bacteroidia</taxon>
        <taxon>Bacteroidales</taxon>
        <taxon>Bacteroidaceae</taxon>
        <taxon>Bacteroides</taxon>
    </lineage>
</organism>
<evidence type="ECO:0000259" key="2">
    <source>
        <dbReference type="PROSITE" id="PS51192"/>
    </source>
</evidence>
<dbReference type="PANTHER" id="PTHR47396:SF1">
    <property type="entry name" value="ATP-DEPENDENT HELICASE IRC3-RELATED"/>
    <property type="match status" value="1"/>
</dbReference>
<dbReference type="REBASE" id="389692">
    <property type="entry name" value="Bsp7301ORF13360P"/>
</dbReference>
<dbReference type="SMART" id="SM00487">
    <property type="entry name" value="DEXDc"/>
    <property type="match status" value="1"/>
</dbReference>
<dbReference type="Gene3D" id="3.30.870.10">
    <property type="entry name" value="Endonuclease Chain A"/>
    <property type="match status" value="1"/>
</dbReference>
<name>A0A6H0KNW6_9BACE</name>
<proteinExistence type="predicted"/>
<dbReference type="PROSITE" id="PS51194">
    <property type="entry name" value="HELICASE_CTER"/>
    <property type="match status" value="1"/>
</dbReference>
<dbReference type="InterPro" id="IPR027417">
    <property type="entry name" value="P-loop_NTPase"/>
</dbReference>
<dbReference type="RefSeq" id="WP_167963522.1">
    <property type="nucleotide sequence ID" value="NZ_CP050831.1"/>
</dbReference>
<protein>
    <submittedName>
        <fullName evidence="4">DUF3427 domain-containing protein</fullName>
    </submittedName>
</protein>
<dbReference type="InterPro" id="IPR001736">
    <property type="entry name" value="PLipase_D/transphosphatidylase"/>
</dbReference>
<dbReference type="Pfam" id="PF00271">
    <property type="entry name" value="Helicase_C"/>
    <property type="match status" value="1"/>
</dbReference>
<feature type="domain" description="Helicase C-terminal" evidence="3">
    <location>
        <begin position="555"/>
        <end position="701"/>
    </location>
</feature>
<dbReference type="EMBL" id="CP050831">
    <property type="protein sequence ID" value="QIU95070.1"/>
    <property type="molecule type" value="Genomic_DNA"/>
</dbReference>
<gene>
    <name evidence="4" type="ORF">BacF7301_13360</name>
</gene>
<accession>A0A6H0KNW6</accession>
<dbReference type="Pfam" id="PF11907">
    <property type="entry name" value="DUF3427"/>
    <property type="match status" value="1"/>
</dbReference>
<dbReference type="InterPro" id="IPR014001">
    <property type="entry name" value="Helicase_ATP-bd"/>
</dbReference>
<dbReference type="SUPFAM" id="SSF52540">
    <property type="entry name" value="P-loop containing nucleoside triphosphate hydrolases"/>
    <property type="match status" value="1"/>
</dbReference>
<dbReference type="Gene3D" id="3.40.50.300">
    <property type="entry name" value="P-loop containing nucleotide triphosphate hydrolases"/>
    <property type="match status" value="2"/>
</dbReference>
<dbReference type="InterPro" id="IPR050742">
    <property type="entry name" value="Helicase_Restrict-Modif_Enz"/>
</dbReference>